<dbReference type="RefSeq" id="WP_042485960.1">
    <property type="nucleotide sequence ID" value="NZ_CAXOJJ010000001.1"/>
</dbReference>
<gene>
    <name evidence="1" type="ORF">DF183_12300</name>
</gene>
<reference evidence="1 2" key="1">
    <citation type="submission" date="2018-05" db="EMBL/GenBank/DDBJ databases">
        <title>Genome Sequence of an Efficient Indole-Degrading Bacterium, Alcaligenes sp.YBY.</title>
        <authorList>
            <person name="Yang B."/>
        </authorList>
    </citation>
    <scope>NUCLEOTIDE SEQUENCE [LARGE SCALE GENOMIC DNA]</scope>
    <source>
        <strain evidence="1 2">YBY</strain>
    </source>
</reference>
<dbReference type="GeneID" id="29369441"/>
<dbReference type="OrthoDB" id="8795337at2"/>
<organism evidence="1 2">
    <name type="scientific">Alcaligenes faecalis</name>
    <dbReference type="NCBI Taxonomy" id="511"/>
    <lineage>
        <taxon>Bacteria</taxon>
        <taxon>Pseudomonadati</taxon>
        <taxon>Pseudomonadota</taxon>
        <taxon>Betaproteobacteria</taxon>
        <taxon>Burkholderiales</taxon>
        <taxon>Alcaligenaceae</taxon>
        <taxon>Alcaligenes</taxon>
    </lineage>
</organism>
<dbReference type="InterPro" id="IPR009936">
    <property type="entry name" value="DUF1468"/>
</dbReference>
<sequence length="147" mass="15539">MTLNDRVLGVGALVLAALITAFGYDLEPPFSYEPVGPKAFPLLLALIIALCGVRLIIKGGGQVAPNPSGANGRILMMVAYLAAYAWLFQWLGFIVATTIMATLVGRLFGGSWKQALIGGLAMGVGLFLLFDLGLDVVLPYGILGEWL</sequence>
<accession>A0A0S2JSE1</accession>
<dbReference type="Pfam" id="PF07331">
    <property type="entry name" value="TctB"/>
    <property type="match status" value="1"/>
</dbReference>
<dbReference type="STRING" id="511.UZ73_12630"/>
<name>A0A0M9I829_ALCFA</name>
<dbReference type="KEGG" id="afa:UZ73_12630"/>
<dbReference type="Proteomes" id="UP000245216">
    <property type="component" value="Unassembled WGS sequence"/>
</dbReference>
<dbReference type="AlphaFoldDB" id="A0A0M9I829"/>
<dbReference type="EMBL" id="QEXO01000003">
    <property type="protein sequence ID" value="PWE13936.1"/>
    <property type="molecule type" value="Genomic_DNA"/>
</dbReference>
<comment type="caution">
    <text evidence="1">The sequence shown here is derived from an EMBL/GenBank/DDBJ whole genome shotgun (WGS) entry which is preliminary data.</text>
</comment>
<evidence type="ECO:0000313" key="2">
    <source>
        <dbReference type="Proteomes" id="UP000245216"/>
    </source>
</evidence>
<proteinExistence type="predicted"/>
<protein>
    <submittedName>
        <fullName evidence="1">Tripartite tricarboxylate transporter TctB family protein</fullName>
    </submittedName>
</protein>
<evidence type="ECO:0000313" key="1">
    <source>
        <dbReference type="EMBL" id="PWE13936.1"/>
    </source>
</evidence>
<accession>A0A0M9I829</accession>
<reference evidence="1 2" key="2">
    <citation type="submission" date="2018-05" db="EMBL/GenBank/DDBJ databases">
        <authorList>
            <person name="Lanie J.A."/>
            <person name="Ng W.-L."/>
            <person name="Kazmierczak K.M."/>
            <person name="Andrzejewski T.M."/>
            <person name="Davidsen T.M."/>
            <person name="Wayne K.J."/>
            <person name="Tettelin H."/>
            <person name="Glass J.I."/>
            <person name="Rusch D."/>
            <person name="Podicherti R."/>
            <person name="Tsui H.-C.T."/>
            <person name="Winkler M.E."/>
        </authorList>
    </citation>
    <scope>NUCLEOTIDE SEQUENCE [LARGE SCALE GENOMIC DNA]</scope>
    <source>
        <strain evidence="1 2">YBY</strain>
    </source>
</reference>